<dbReference type="SUPFAM" id="SSF52540">
    <property type="entry name" value="P-loop containing nucleoside triphosphate hydrolases"/>
    <property type="match status" value="1"/>
</dbReference>
<feature type="repeat" description="TPR" evidence="1">
    <location>
        <begin position="936"/>
        <end position="969"/>
    </location>
</feature>
<dbReference type="InterPro" id="IPR019734">
    <property type="entry name" value="TPR_rpt"/>
</dbReference>
<feature type="transmembrane region" description="Helical" evidence="2">
    <location>
        <begin position="60"/>
        <end position="82"/>
    </location>
</feature>
<dbReference type="EMBL" id="CP037920">
    <property type="protein sequence ID" value="QDT99995.1"/>
    <property type="molecule type" value="Genomic_DNA"/>
</dbReference>
<reference evidence="4 5" key="1">
    <citation type="submission" date="2019-03" db="EMBL/GenBank/DDBJ databases">
        <title>Deep-cultivation of Planctomycetes and their phenomic and genomic characterization uncovers novel biology.</title>
        <authorList>
            <person name="Wiegand S."/>
            <person name="Jogler M."/>
            <person name="Boedeker C."/>
            <person name="Pinto D."/>
            <person name="Vollmers J."/>
            <person name="Rivas-Marin E."/>
            <person name="Kohn T."/>
            <person name="Peeters S.H."/>
            <person name="Heuer A."/>
            <person name="Rast P."/>
            <person name="Oberbeckmann S."/>
            <person name="Bunk B."/>
            <person name="Jeske O."/>
            <person name="Meyerdierks A."/>
            <person name="Storesund J.E."/>
            <person name="Kallscheuer N."/>
            <person name="Luecker S."/>
            <person name="Lage O.M."/>
            <person name="Pohl T."/>
            <person name="Merkel B.J."/>
            <person name="Hornburger P."/>
            <person name="Mueller R.-W."/>
            <person name="Bruemmer F."/>
            <person name="Labrenz M."/>
            <person name="Spormann A.M."/>
            <person name="Op den Camp H."/>
            <person name="Overmann J."/>
            <person name="Amann R."/>
            <person name="Jetten M.S.M."/>
            <person name="Mascher T."/>
            <person name="Medema M.H."/>
            <person name="Devos D.P."/>
            <person name="Kaster A.-K."/>
            <person name="Ovreas L."/>
            <person name="Rohde M."/>
            <person name="Galperin M.Y."/>
            <person name="Jogler C."/>
        </authorList>
    </citation>
    <scope>NUCLEOTIDE SEQUENCE [LARGE SCALE GENOMIC DNA]</scope>
    <source>
        <strain evidence="4 5">V144</strain>
    </source>
</reference>
<accession>A0A517W426</accession>
<name>A0A517W426_9PLAN</name>
<dbReference type="AlphaFoldDB" id="A0A517W426"/>
<dbReference type="Pfam" id="PF20703">
    <property type="entry name" value="nSTAND1"/>
    <property type="match status" value="1"/>
</dbReference>
<dbReference type="InterPro" id="IPR027417">
    <property type="entry name" value="P-loop_NTPase"/>
</dbReference>
<evidence type="ECO:0000256" key="1">
    <source>
        <dbReference type="PROSITE-ProRule" id="PRU00339"/>
    </source>
</evidence>
<evidence type="ECO:0000256" key="2">
    <source>
        <dbReference type="SAM" id="Phobius"/>
    </source>
</evidence>
<keyword evidence="2" id="KW-1133">Transmembrane helix</keyword>
<organism evidence="4 5">
    <name type="scientific">Gimesia aquarii</name>
    <dbReference type="NCBI Taxonomy" id="2527964"/>
    <lineage>
        <taxon>Bacteria</taxon>
        <taxon>Pseudomonadati</taxon>
        <taxon>Planctomycetota</taxon>
        <taxon>Planctomycetia</taxon>
        <taxon>Planctomycetales</taxon>
        <taxon>Planctomycetaceae</taxon>
        <taxon>Gimesia</taxon>
    </lineage>
</organism>
<dbReference type="KEGG" id="gaw:V144x_55090"/>
<dbReference type="SMART" id="SM00028">
    <property type="entry name" value="TPR"/>
    <property type="match status" value="4"/>
</dbReference>
<feature type="transmembrane region" description="Helical" evidence="2">
    <location>
        <begin position="519"/>
        <end position="538"/>
    </location>
</feature>
<dbReference type="Proteomes" id="UP000318704">
    <property type="component" value="Chromosome"/>
</dbReference>
<evidence type="ECO:0000259" key="3">
    <source>
        <dbReference type="Pfam" id="PF20703"/>
    </source>
</evidence>
<sequence>MDVVKQSETWDERLKAIVRTIRYGRREQVLLLLSVMCFIASGLLSFKLPESFADFLDLVSYTRLVFLSASGLLLFAGGVYVWRHTLPASIQLESSPTKPIPFKGPGAFGPQDAELFSKLGRNKETEELLNGILDDQISLIVVMGESGCGKTSLLRAGLTHALKDCKSGPIYWEASPRESEQALLHSLRMQCGTEMNSLDEATAINDPRFPVIIIDQFEQLKMRSDKAIFECLKSVAQRKRPVQTTWIVSFQRDYAADWMDFEQTLKTTMPRLSVKRFSESQATAIVSVLSEIGNLDLSSKNISQLIHGVAEHDEVSPVDLGICMLVLSELSHKQDSASNIGNYLDSVGHSGLLTDYLNDRLEQITESDREGLLRALLLLFHPQTDQRISEGKSVKWMAKTAGLTLRRTENYLDYLASPHARILEQISNRPKRYRLVHNRLIAAIRNLTGAVLPPAEQASSLLDRKYRFWARERTRKYLLSSKDLSNILKFRDQLIWGEHEQAKRDYVRQSVSSRTLHRTGIGVAVTAVATLFAVGLTWELLRIDDSRQAILKEQEETKKALDNQRQANELLFTSLEQFADLIMQDEVLATPQLQTLRTRLLMELADQYRIWSEQKTGTSEELARAAQGTIRLAKIEYETGHLSRALEASKQAVELANSSVASANSQTKPKRSQLAIEATREHALLAILAGKLDLADRLIKSAETQYADQQKLLTDAQKLVESSAIDKLKMSLGYQRAERSTLSDTRIQWMKTSLSHARNSVAAQKKLLNQNSQLSTALELVAAQNTEALTLHKLTRRKEAIEVYRNALSILNARDTEHLPDQSTAQIRQLQIRILFNAILSYRGEKDFEGVKQVAQEGIKICHDMKKQHPLVIRYSQELARGYGNYAEALWIKYLEHGKSEMDLEQAIKIFRSAGDEYSTLLQQYPERRGYAGGAAIQYLRLSYALHAARQDNEALTAFRKCLEFSPQPEDLEPLNGSNTFMVLTGYCLLCREETPHSPHQHRATKKFKKLLDIFVPQFIDPQSQYARRFVHDPLYQQFSDVPGFREGQKTVEKIIQP</sequence>
<dbReference type="Gene3D" id="3.40.50.300">
    <property type="entry name" value="P-loop containing nucleotide triphosphate hydrolases"/>
    <property type="match status" value="1"/>
</dbReference>
<keyword evidence="1" id="KW-0802">TPR repeat</keyword>
<dbReference type="InterPro" id="IPR049052">
    <property type="entry name" value="nSTAND1"/>
</dbReference>
<dbReference type="SUPFAM" id="SSF48452">
    <property type="entry name" value="TPR-like"/>
    <property type="match status" value="1"/>
</dbReference>
<keyword evidence="2" id="KW-0472">Membrane</keyword>
<dbReference type="PROSITE" id="PS50005">
    <property type="entry name" value="TPR"/>
    <property type="match status" value="1"/>
</dbReference>
<evidence type="ECO:0000313" key="5">
    <source>
        <dbReference type="Proteomes" id="UP000318704"/>
    </source>
</evidence>
<evidence type="ECO:0000313" key="4">
    <source>
        <dbReference type="EMBL" id="QDT99995.1"/>
    </source>
</evidence>
<gene>
    <name evidence="4" type="ORF">V144x_55090</name>
</gene>
<dbReference type="InterPro" id="IPR011990">
    <property type="entry name" value="TPR-like_helical_dom_sf"/>
</dbReference>
<dbReference type="RefSeq" id="WP_144989973.1">
    <property type="nucleotide sequence ID" value="NZ_CP037920.1"/>
</dbReference>
<feature type="domain" description="Novel STAND NTPase 1" evidence="3">
    <location>
        <begin position="101"/>
        <end position="448"/>
    </location>
</feature>
<keyword evidence="2" id="KW-0812">Transmembrane</keyword>
<feature type="transmembrane region" description="Helical" evidence="2">
    <location>
        <begin position="29"/>
        <end position="48"/>
    </location>
</feature>
<dbReference type="Gene3D" id="1.25.40.10">
    <property type="entry name" value="Tetratricopeptide repeat domain"/>
    <property type="match status" value="1"/>
</dbReference>
<proteinExistence type="predicted"/>
<protein>
    <recommendedName>
        <fullName evidence="3">Novel STAND NTPase 1 domain-containing protein</fullName>
    </recommendedName>
</protein>